<dbReference type="SUPFAM" id="SSF52777">
    <property type="entry name" value="CoA-dependent acyltransferases"/>
    <property type="match status" value="4"/>
</dbReference>
<dbReference type="Gene3D" id="1.10.1200.10">
    <property type="entry name" value="ACP-like"/>
    <property type="match status" value="2"/>
</dbReference>
<dbReference type="GO" id="GO:0016874">
    <property type="term" value="F:ligase activity"/>
    <property type="evidence" value="ECO:0007669"/>
    <property type="project" value="UniProtKB-KW"/>
</dbReference>
<dbReference type="InterPro" id="IPR036736">
    <property type="entry name" value="ACP-like_sf"/>
</dbReference>
<dbReference type="Gene3D" id="3.30.300.30">
    <property type="match status" value="1"/>
</dbReference>
<evidence type="ECO:0000256" key="2">
    <source>
        <dbReference type="ARBA" id="ARBA00022553"/>
    </source>
</evidence>
<evidence type="ECO:0000256" key="1">
    <source>
        <dbReference type="ARBA" id="ARBA00022450"/>
    </source>
</evidence>
<dbReference type="Gene3D" id="3.30.559.30">
    <property type="entry name" value="Nonribosomal peptide synthetase, condensation domain"/>
    <property type="match status" value="2"/>
</dbReference>
<dbReference type="InterPro" id="IPR006162">
    <property type="entry name" value="Ppantetheine_attach_site"/>
</dbReference>
<keyword evidence="1" id="KW-0596">Phosphopantetheine</keyword>
<dbReference type="PROSITE" id="PS00455">
    <property type="entry name" value="AMP_BINDING"/>
    <property type="match status" value="1"/>
</dbReference>
<dbReference type="InterPro" id="IPR045851">
    <property type="entry name" value="AMP-bd_C_sf"/>
</dbReference>
<evidence type="ECO:0000259" key="5">
    <source>
        <dbReference type="PROSITE" id="PS50075"/>
    </source>
</evidence>
<dbReference type="CDD" id="cd19537">
    <property type="entry name" value="C_NRPS-like"/>
    <property type="match status" value="1"/>
</dbReference>
<dbReference type="GO" id="GO:0031177">
    <property type="term" value="F:phosphopantetheine binding"/>
    <property type="evidence" value="ECO:0007669"/>
    <property type="project" value="TreeGrafter"/>
</dbReference>
<dbReference type="Pfam" id="PF00550">
    <property type="entry name" value="PP-binding"/>
    <property type="match status" value="2"/>
</dbReference>
<dbReference type="GO" id="GO:0044550">
    <property type="term" value="P:secondary metabolite biosynthetic process"/>
    <property type="evidence" value="ECO:0007669"/>
    <property type="project" value="TreeGrafter"/>
</dbReference>
<organism evidence="6">
    <name type="scientific">Penicillium steckii</name>
    <dbReference type="NCBI Taxonomy" id="303698"/>
    <lineage>
        <taxon>Eukaryota</taxon>
        <taxon>Fungi</taxon>
        <taxon>Dikarya</taxon>
        <taxon>Ascomycota</taxon>
        <taxon>Pezizomycotina</taxon>
        <taxon>Eurotiomycetes</taxon>
        <taxon>Eurotiomycetidae</taxon>
        <taxon>Eurotiales</taxon>
        <taxon>Aspergillaceae</taxon>
        <taxon>Penicillium</taxon>
    </lineage>
</organism>
<dbReference type="InterPro" id="IPR000873">
    <property type="entry name" value="AMP-dep_synth/lig_dom"/>
</dbReference>
<dbReference type="PANTHER" id="PTHR45527">
    <property type="entry name" value="NONRIBOSOMAL PEPTIDE SYNTHETASE"/>
    <property type="match status" value="1"/>
</dbReference>
<dbReference type="PROSITE" id="PS00012">
    <property type="entry name" value="PHOSPHOPANTETHEINE"/>
    <property type="match status" value="1"/>
</dbReference>
<feature type="domain" description="Carrier" evidence="5">
    <location>
        <begin position="1069"/>
        <end position="1144"/>
    </location>
</feature>
<dbReference type="PROSITE" id="PS50075">
    <property type="entry name" value="CARRIER"/>
    <property type="match status" value="2"/>
</dbReference>
<dbReference type="Pfam" id="PF00501">
    <property type="entry name" value="AMP-binding"/>
    <property type="match status" value="1"/>
</dbReference>
<gene>
    <name evidence="6" type="primary">PenP</name>
</gene>
<name>A0A7T1TTA1_9EURO</name>
<protein>
    <submittedName>
        <fullName evidence="6">PenP</fullName>
    </submittedName>
</protein>
<dbReference type="InterPro" id="IPR009081">
    <property type="entry name" value="PP-bd_ACP"/>
</dbReference>
<evidence type="ECO:0000256" key="4">
    <source>
        <dbReference type="ARBA" id="ARBA00029454"/>
    </source>
</evidence>
<comment type="similarity">
    <text evidence="4">Belongs to the NRP synthetase family.</text>
</comment>
<accession>A0A7T1TTA1</accession>
<dbReference type="Gene3D" id="3.30.559.10">
    <property type="entry name" value="Chloramphenicol acetyltransferase-like domain"/>
    <property type="match status" value="2"/>
</dbReference>
<sequence length="1583" mass="175643">MSHQDYILTLVSSNMGDNGILSEAVELKPSESAPCRIMLLELISGVLDLQQNAIDTELTFTALGGNSLLAVQLAQMCDDVGIKLSVESILASDSTEDLMNKAQYISPSWSSIDTEDISLSGSFVQEMPPIETMHEIDEPHTALTEIQQVLIHGTQRQHSRNIIKYFEAHPTEHVPALRHAWQTVVSMEPIFRIKIDLQNGPHMIEKAEAKFLWAEFTFKSQDAYDEAIQESTVSSQRNYVADVDDILEPRFEVINLDQGDGHERISTIVWSIHHALIDGYSASLILDKVRRVANGLSAQPGPSFISLARNLQRLQVDSQEAGEAFWRDVADRYGHANGSLQLVAPSSAIDGVESFSFTMPTEVSSFAQSIGVTTATVSYVAWAMALSLFADSDAVVFGVVLSGRNLPLADVATTIGPLVNTLPLHIDLNTMQTTKEFLQTVFKQLVKLSSFQWTLPDHGYNRNFASAVSMQLAFPTTPETDTMQPLNLPHSHSETDFPLSIFVEANGTVRVQYDKSMYHGREIELVARHYERAFTLLVTPSATVTQCLRDLLTPDTLNSLLTLGNCSSPRTSFGSIPETLVSLFLKSATEYGDNVAVKKADTSLTYKQLLKAASRVADRLGPLIKEGDVVCLHADQSVQWIIGIYGILIAGGVYCALDSRLPQNLRELYAQTAKAAVFLVPLSSQSSLVPTSSSIVLSVEECVDSDVARENFTFTISPSNLQGNAYVCFTSGSTGQPKGVMCTHAGLVAFQRDYTVRLMARPGWRVAQTMSPAFDGSIHEIFSALSYGSTLVLPRSTDPFAHLAEADSCILTPSVAKVLSPARFPSLKTVYLVGEAVPQDVNDRWTQNTAVYNMYGPTEGTGGATIKKLLPNQPVTIGRPNPSTRIYILSQQQSLVPPGTLGEIWLAGVQVARGYIGLPEQTEERFRPDTICPDRAEMMYKTGDYGYWDVVSGDVICLGRKDRQIKLRGFRLDLNDLEIRMLALHSSVTAVAITRKDDSLIAMVTPASVDTNLLADLARQALPIHALPRHIIPVDQFPMTPASKLNYKAIADIVPAKCVPVISASNVLTATESRLARIWRLVLGLDSNYTITPLSQFFDLGGHSVQQLHLASKLNEEFQCRIPVRVAVESLTLQAMANHIDLLLMKDSANSIKFPGPIRKIEDHEVAPIELEWWRKYQLGEATSAFNVCFAGRFDPNRLDRRRLTASWNTVLGRHLILRSRYLPDRKSGVRRSFATSPPQVHRVTHLDLWKEVNRPFVLAHQDPIRVLISHDILLVVVSHIICDLNTLELLQEQVVGLYRGDLIVPPALNSSYMQVMMHNSISATCDLDFWLQYLAQAPPPGQDSFAVATERLNYRGSSVLWHVPEAVGHRLLQVGRESCLSLHQLALSAVALTMHAAKSEPLDIVLGGPHLNRKTQDARKSIGLFLEPLPIRIRECTSPPLLSIKDFLRSVRCASQEALGHAVPWDQLLRHLTVVPDYPNHPLFDIMVTFHDHRTRHPFALPGFERDHIGVWSQGSKFKLLFEFAIGVGDRMQLRVEHDVDCYPDSVIQRMFRVLRQSLELLGTETSYTKLRAKLAKEVENR</sequence>
<dbReference type="GO" id="GO:0005737">
    <property type="term" value="C:cytoplasm"/>
    <property type="evidence" value="ECO:0007669"/>
    <property type="project" value="TreeGrafter"/>
</dbReference>
<keyword evidence="3" id="KW-0436">Ligase</keyword>
<proteinExistence type="inferred from homology"/>
<dbReference type="InterPro" id="IPR001242">
    <property type="entry name" value="Condensation_dom"/>
</dbReference>
<evidence type="ECO:0000256" key="3">
    <source>
        <dbReference type="ARBA" id="ARBA00022598"/>
    </source>
</evidence>
<dbReference type="InterPro" id="IPR042099">
    <property type="entry name" value="ANL_N_sf"/>
</dbReference>
<dbReference type="SUPFAM" id="SSF56801">
    <property type="entry name" value="Acetyl-CoA synthetase-like"/>
    <property type="match status" value="1"/>
</dbReference>
<dbReference type="PANTHER" id="PTHR45527:SF11">
    <property type="entry name" value="NONRIBOSOMAL PEPTIDE SYNTHETASE 5"/>
    <property type="match status" value="1"/>
</dbReference>
<evidence type="ECO:0000313" key="6">
    <source>
        <dbReference type="EMBL" id="QPP19367.1"/>
    </source>
</evidence>
<dbReference type="Gene3D" id="3.40.50.12780">
    <property type="entry name" value="N-terminal domain of ligase-like"/>
    <property type="match status" value="1"/>
</dbReference>
<dbReference type="EMBL" id="MT489695">
    <property type="protein sequence ID" value="QPP19367.1"/>
    <property type="molecule type" value="Genomic_DNA"/>
</dbReference>
<reference evidence="6" key="1">
    <citation type="journal article" date="2020" name="ChemBioChem">
        <title>Fungal Epithiodiketopiperazines Carrying alpha,beta-Polysulfide Bridges from Penicillium steckii YE, and Their Chemical Interconversion.</title>
        <authorList>
            <person name="Jiang G."/>
            <person name="Zhang P."/>
            <person name="Ratnayake R."/>
            <person name="Yang G."/>
            <person name="Zhang Y."/>
            <person name="Zuo R."/>
            <person name="Powell M."/>
            <person name="Huguet-Tapia J.C."/>
            <person name="Abboud K.A."/>
            <person name="Dang L.H."/>
            <person name="Teplitski M."/>
            <person name="Paul V."/>
            <person name="Xiao R."/>
            <person name="Ahammad K.H."/>
            <person name="Zaman U."/>
            <person name="Hu Z."/>
            <person name="Cao S."/>
            <person name="Luesch H."/>
            <person name="Ding Y."/>
        </authorList>
    </citation>
    <scope>NUCLEOTIDE SEQUENCE</scope>
    <source>
        <strain evidence="6">YE</strain>
    </source>
</reference>
<dbReference type="InterPro" id="IPR023213">
    <property type="entry name" value="CAT-like_dom_sf"/>
</dbReference>
<keyword evidence="2" id="KW-0597">Phosphoprotein</keyword>
<dbReference type="GO" id="GO:0043041">
    <property type="term" value="P:amino acid activation for nonribosomal peptide biosynthetic process"/>
    <property type="evidence" value="ECO:0007669"/>
    <property type="project" value="TreeGrafter"/>
</dbReference>
<dbReference type="InterPro" id="IPR020845">
    <property type="entry name" value="AMP-binding_CS"/>
</dbReference>
<dbReference type="Pfam" id="PF00668">
    <property type="entry name" value="Condensation"/>
    <property type="match status" value="2"/>
</dbReference>
<feature type="domain" description="Carrier" evidence="5">
    <location>
        <begin position="30"/>
        <end position="106"/>
    </location>
</feature>
<dbReference type="SUPFAM" id="SSF47336">
    <property type="entry name" value="ACP-like"/>
    <property type="match status" value="2"/>
</dbReference>